<keyword evidence="3" id="KW-1185">Reference proteome</keyword>
<dbReference type="RefSeq" id="WP_184193100.1">
    <property type="nucleotide sequence ID" value="NZ_JACHGW010000001.1"/>
</dbReference>
<keyword evidence="1" id="KW-0732">Signal</keyword>
<dbReference type="EMBL" id="JACHGW010000001">
    <property type="protein sequence ID" value="MBB6049500.1"/>
    <property type="molecule type" value="Genomic_DNA"/>
</dbReference>
<reference evidence="2 3" key="1">
    <citation type="submission" date="2020-08" db="EMBL/GenBank/DDBJ databases">
        <title>Genomic Encyclopedia of Type Strains, Phase IV (KMG-IV): sequencing the most valuable type-strain genomes for metagenomic binning, comparative biology and taxonomic classification.</title>
        <authorList>
            <person name="Goeker M."/>
        </authorList>
    </citation>
    <scope>NUCLEOTIDE SEQUENCE [LARGE SCALE GENOMIC DNA]</scope>
    <source>
        <strain evidence="2 3">DSM 23562</strain>
    </source>
</reference>
<comment type="caution">
    <text evidence="2">The sequence shown here is derived from an EMBL/GenBank/DDBJ whole genome shotgun (WGS) entry which is preliminary data.</text>
</comment>
<dbReference type="Proteomes" id="UP000520814">
    <property type="component" value="Unassembled WGS sequence"/>
</dbReference>
<feature type="signal peptide" evidence="1">
    <location>
        <begin position="1"/>
        <end position="21"/>
    </location>
</feature>
<name>A0A7W9W606_ARMRO</name>
<evidence type="ECO:0000313" key="2">
    <source>
        <dbReference type="EMBL" id="MBB6049500.1"/>
    </source>
</evidence>
<proteinExistence type="predicted"/>
<sequence length="280" mass="29836">MRTFPLLFLGLALLAPLTASAQEAPAEAPAVLLGQRAAAPAKNPNLPVSVKDKTTKQAREALEKTKIDLELRNAEPEQAFQQLIKQIGVDYDIDTAFYPFGGTEMDLPERALNMKLTKASAARALDSFCQALGIGWWAEKVDDTVMVHVVKLQGTMGKMDMLATLGVNVPMIAAQAARGAELGIAMAGLDMGLLPSKLVKADATSPRDVKTLIEDLCKQAGLVFAIDSDVPSASKVLAFENVPIKTALETLCATANLSMSVSKKGEKTVVTFSKAEGHKE</sequence>
<evidence type="ECO:0008006" key="4">
    <source>
        <dbReference type="Google" id="ProtNLM"/>
    </source>
</evidence>
<gene>
    <name evidence="2" type="ORF">HNQ39_001262</name>
</gene>
<evidence type="ECO:0000313" key="3">
    <source>
        <dbReference type="Proteomes" id="UP000520814"/>
    </source>
</evidence>
<feature type="chain" id="PRO_5030870303" description="Secretin/TonB short N-terminal domain-containing protein" evidence="1">
    <location>
        <begin position="22"/>
        <end position="280"/>
    </location>
</feature>
<accession>A0A7W9W606</accession>
<organism evidence="2 3">
    <name type="scientific">Armatimonas rosea</name>
    <dbReference type="NCBI Taxonomy" id="685828"/>
    <lineage>
        <taxon>Bacteria</taxon>
        <taxon>Bacillati</taxon>
        <taxon>Armatimonadota</taxon>
        <taxon>Armatimonadia</taxon>
        <taxon>Armatimonadales</taxon>
        <taxon>Armatimonadaceae</taxon>
        <taxon>Armatimonas</taxon>
    </lineage>
</organism>
<dbReference type="AlphaFoldDB" id="A0A7W9W606"/>
<evidence type="ECO:0000256" key="1">
    <source>
        <dbReference type="SAM" id="SignalP"/>
    </source>
</evidence>
<protein>
    <recommendedName>
        <fullName evidence="4">Secretin/TonB short N-terminal domain-containing protein</fullName>
    </recommendedName>
</protein>